<feature type="transmembrane region" description="Helical" evidence="1">
    <location>
        <begin position="147"/>
        <end position="173"/>
    </location>
</feature>
<dbReference type="PATRIC" id="fig|1261.3.peg.537"/>
<name>A0A135YN66_9FIRM</name>
<gene>
    <name evidence="2" type="ORF">HMPREF3195_01565</name>
</gene>
<dbReference type="RefSeq" id="WP_060916590.1">
    <property type="nucleotide sequence ID" value="NZ_CP096607.1"/>
</dbReference>
<dbReference type="AlphaFoldDB" id="A0A135YN66"/>
<proteinExistence type="predicted"/>
<reference evidence="2 3" key="1">
    <citation type="submission" date="2016-02" db="EMBL/GenBank/DDBJ databases">
        <authorList>
            <person name="Wen L."/>
            <person name="He K."/>
            <person name="Yang H."/>
        </authorList>
    </citation>
    <scope>NUCLEOTIDE SEQUENCE [LARGE SCALE GENOMIC DNA]</scope>
    <source>
        <strain evidence="2 3">MJR8628A</strain>
    </source>
</reference>
<comment type="caution">
    <text evidence="2">The sequence shown here is derived from an EMBL/GenBank/DDBJ whole genome shotgun (WGS) entry which is preliminary data.</text>
</comment>
<evidence type="ECO:0000313" key="2">
    <source>
        <dbReference type="EMBL" id="KXI10823.1"/>
    </source>
</evidence>
<dbReference type="Pfam" id="PF17099">
    <property type="entry name" value="TrpP"/>
    <property type="match status" value="1"/>
</dbReference>
<feature type="transmembrane region" description="Helical" evidence="1">
    <location>
        <begin position="116"/>
        <end position="141"/>
    </location>
</feature>
<evidence type="ECO:0008006" key="4">
    <source>
        <dbReference type="Google" id="ProtNLM"/>
    </source>
</evidence>
<dbReference type="eggNOG" id="ENOG5032SBU">
    <property type="taxonomic scope" value="Bacteria"/>
</dbReference>
<evidence type="ECO:0000313" key="3">
    <source>
        <dbReference type="Proteomes" id="UP000070326"/>
    </source>
</evidence>
<dbReference type="EMBL" id="LSQZ01000085">
    <property type="protein sequence ID" value="KXI10823.1"/>
    <property type="molecule type" value="Genomic_DNA"/>
</dbReference>
<protein>
    <recommendedName>
        <fullName evidence="4">Tryptophan transporter</fullName>
    </recommendedName>
</protein>
<keyword evidence="1" id="KW-1133">Transmembrane helix</keyword>
<keyword evidence="1" id="KW-0472">Membrane</keyword>
<accession>A0A135YN66</accession>
<organism evidence="2 3">
    <name type="scientific">Peptostreptococcus anaerobius</name>
    <dbReference type="NCBI Taxonomy" id="1261"/>
    <lineage>
        <taxon>Bacteria</taxon>
        <taxon>Bacillati</taxon>
        <taxon>Bacillota</taxon>
        <taxon>Clostridia</taxon>
        <taxon>Peptostreptococcales</taxon>
        <taxon>Peptostreptococcaceae</taxon>
        <taxon>Peptostreptococcus</taxon>
    </lineage>
</organism>
<feature type="transmembrane region" description="Helical" evidence="1">
    <location>
        <begin position="12"/>
        <end position="28"/>
    </location>
</feature>
<dbReference type="InterPro" id="IPR031360">
    <property type="entry name" value="TrpP"/>
</dbReference>
<feature type="transmembrane region" description="Helical" evidence="1">
    <location>
        <begin position="87"/>
        <end position="104"/>
    </location>
</feature>
<dbReference type="STRING" id="1261.HMPREF3195_01565"/>
<sequence>MKRRTIDTKKMILNAILLGIGFILHQVLPALAAGITPDMTLVMLFCIMVINRESYKTCLVSGIITAIFSALATKFPMGQIPNFVDKVVTMHVMYFFMKSLYMLPVMNRIGKKADQIAVVSMTAIGTLVSGVVFLTVAYLMAGLPGGFGVLFVSVVLPTLVFNMVACLVLYNVLSLSLKRSSYQLN</sequence>
<dbReference type="Proteomes" id="UP000070326">
    <property type="component" value="Unassembled WGS sequence"/>
</dbReference>
<keyword evidence="1" id="KW-0812">Transmembrane</keyword>
<evidence type="ECO:0000256" key="1">
    <source>
        <dbReference type="SAM" id="Phobius"/>
    </source>
</evidence>